<protein>
    <submittedName>
        <fullName evidence="2">Uncharacterized protein</fullName>
    </submittedName>
</protein>
<reference evidence="2" key="1">
    <citation type="journal article" date="2015" name="J. Antimicrob. Chemother.">
        <title>Characterization of a genomic island in Stenotrophomonas maltophilia that carries a novel floR gene variant.</title>
        <authorList>
            <person name="He T."/>
            <person name="Shen J."/>
            <person name="Schwarz S."/>
            <person name="Wu C."/>
            <person name="Wang Y."/>
        </authorList>
    </citation>
    <scope>NUCLEOTIDE SEQUENCE</scope>
    <source>
        <strain evidence="2">GZP-Sm1</strain>
    </source>
</reference>
<feature type="region of interest" description="Disordered" evidence="1">
    <location>
        <begin position="50"/>
        <end position="90"/>
    </location>
</feature>
<organism evidence="2">
    <name type="scientific">Stenotrophomonas maltophilia</name>
    <name type="common">Pseudomonas maltophilia</name>
    <name type="synonym">Xanthomonas maltophilia</name>
    <dbReference type="NCBI Taxonomy" id="40324"/>
    <lineage>
        <taxon>Bacteria</taxon>
        <taxon>Pseudomonadati</taxon>
        <taxon>Pseudomonadota</taxon>
        <taxon>Gammaproteobacteria</taxon>
        <taxon>Lysobacterales</taxon>
        <taxon>Lysobacteraceae</taxon>
        <taxon>Stenotrophomonas</taxon>
        <taxon>Stenotrophomonas maltophilia group</taxon>
    </lineage>
</organism>
<proteinExistence type="predicted"/>
<evidence type="ECO:0000313" key="2">
    <source>
        <dbReference type="EMBL" id="AIU94599.1"/>
    </source>
</evidence>
<evidence type="ECO:0000256" key="1">
    <source>
        <dbReference type="SAM" id="MobiDB-lite"/>
    </source>
</evidence>
<name>A0A0A0R1P7_STEMA</name>
<dbReference type="EMBL" id="KM649682">
    <property type="protein sequence ID" value="AIU94599.1"/>
    <property type="molecule type" value="Genomic_DNA"/>
</dbReference>
<accession>A0A0A0R1P7</accession>
<sequence>MIVPSKEQKISATIPCMALLYAWHLPHRALVPIQTLYEALVRPVTPRASSTCTARWRSPPDRSRTYGADRQLRRAHTPATDKPCVNSTCR</sequence>
<dbReference type="AlphaFoldDB" id="A0A0A0R1P7"/>